<dbReference type="Gene3D" id="3.30.365.10">
    <property type="entry name" value="Aldehyde oxidase/xanthine dehydrogenase, molybdopterin binding domain"/>
    <property type="match status" value="1"/>
</dbReference>
<dbReference type="InterPro" id="IPR037165">
    <property type="entry name" value="AldOxase/xan_DH_Mopterin-bd_sf"/>
</dbReference>
<evidence type="ECO:0000313" key="2">
    <source>
        <dbReference type="EMBL" id="TWV90570.1"/>
    </source>
</evidence>
<name>A0A5C6LL79_9BACT</name>
<dbReference type="EMBL" id="VOHS01000081">
    <property type="protein sequence ID" value="TWV90570.1"/>
    <property type="molecule type" value="Genomic_DNA"/>
</dbReference>
<feature type="domain" description="Aldehyde oxidase/xanthine dehydrogenase first molybdopterin binding" evidence="1">
    <location>
        <begin position="11"/>
        <end position="69"/>
    </location>
</feature>
<dbReference type="GO" id="GO:0016491">
    <property type="term" value="F:oxidoreductase activity"/>
    <property type="evidence" value="ECO:0007669"/>
    <property type="project" value="InterPro"/>
</dbReference>
<protein>
    <submittedName>
        <fullName evidence="2">Xanthine dehydrogenase family protein molybdopterin-binding subunit</fullName>
    </submittedName>
</protein>
<dbReference type="AlphaFoldDB" id="A0A5C6LL79"/>
<dbReference type="OrthoDB" id="9759099at2"/>
<dbReference type="InterPro" id="IPR008274">
    <property type="entry name" value="AldOxase/xan_DH_MoCoBD1"/>
</dbReference>
<dbReference type="Proteomes" id="UP000318815">
    <property type="component" value="Unassembled WGS sequence"/>
</dbReference>
<dbReference type="SUPFAM" id="SSF56003">
    <property type="entry name" value="Molybdenum cofactor-binding domain"/>
    <property type="match status" value="1"/>
</dbReference>
<keyword evidence="3" id="KW-1185">Reference proteome</keyword>
<organism evidence="2 3">
    <name type="scientific">Chitinophaga pinensis</name>
    <dbReference type="NCBI Taxonomy" id="79329"/>
    <lineage>
        <taxon>Bacteria</taxon>
        <taxon>Pseudomonadati</taxon>
        <taxon>Bacteroidota</taxon>
        <taxon>Chitinophagia</taxon>
        <taxon>Chitinophagales</taxon>
        <taxon>Chitinophagaceae</taxon>
        <taxon>Chitinophaga</taxon>
    </lineage>
</organism>
<evidence type="ECO:0000259" key="1">
    <source>
        <dbReference type="Pfam" id="PF02738"/>
    </source>
</evidence>
<gene>
    <name evidence="2" type="ORF">FEF09_29400</name>
</gene>
<comment type="caution">
    <text evidence="2">The sequence shown here is derived from an EMBL/GenBank/DDBJ whole genome shotgun (WGS) entry which is preliminary data.</text>
</comment>
<sequence>MFEPSGKQSLVLYKAPLREVTYNVTTLTRGTPTFMRAPGETPGTFALESAMDEIAYKLKMDPVEFRIANHTSSDPMKGHEFSSDFLVDCYRIGAEDLAGRPAVWNHGSTGMVNILWDMEWPQPLIPRAEAQHPLKLQ</sequence>
<reference evidence="2 3" key="1">
    <citation type="submission" date="2019-08" db="EMBL/GenBank/DDBJ databases">
        <title>Whole genome sequencing of chitin degrading bacteria Chitinophaga pinensis YS16.</title>
        <authorList>
            <person name="Singh R.P."/>
            <person name="Manchanda G."/>
            <person name="Maurya I.K."/>
            <person name="Joshi N.K."/>
            <person name="Srivastava A.K."/>
        </authorList>
    </citation>
    <scope>NUCLEOTIDE SEQUENCE [LARGE SCALE GENOMIC DNA]</scope>
    <source>
        <strain evidence="2 3">YS-16</strain>
    </source>
</reference>
<dbReference type="Pfam" id="PF02738">
    <property type="entry name" value="MoCoBD_1"/>
    <property type="match status" value="1"/>
</dbReference>
<accession>A0A5C6LL79</accession>
<proteinExistence type="predicted"/>
<evidence type="ECO:0000313" key="3">
    <source>
        <dbReference type="Proteomes" id="UP000318815"/>
    </source>
</evidence>